<keyword evidence="8" id="KW-1185">Reference proteome</keyword>
<feature type="domain" description="TauD/TfdA-like" evidence="6">
    <location>
        <begin position="14"/>
        <end position="299"/>
    </location>
</feature>
<keyword evidence="2" id="KW-0479">Metal-binding</keyword>
<dbReference type="InterPro" id="IPR042098">
    <property type="entry name" value="TauD-like_sf"/>
</dbReference>
<evidence type="ECO:0000256" key="5">
    <source>
        <dbReference type="ARBA" id="ARBA00023004"/>
    </source>
</evidence>
<proteinExistence type="inferred from homology"/>
<dbReference type="SUPFAM" id="SSF51197">
    <property type="entry name" value="Clavaminate synthase-like"/>
    <property type="match status" value="1"/>
</dbReference>
<dbReference type="Proteomes" id="UP001480595">
    <property type="component" value="Unassembled WGS sequence"/>
</dbReference>
<evidence type="ECO:0000313" key="8">
    <source>
        <dbReference type="Proteomes" id="UP001480595"/>
    </source>
</evidence>
<dbReference type="Gene3D" id="3.60.130.10">
    <property type="entry name" value="Clavaminate synthase-like"/>
    <property type="match status" value="1"/>
</dbReference>
<evidence type="ECO:0000256" key="1">
    <source>
        <dbReference type="ARBA" id="ARBA00005896"/>
    </source>
</evidence>
<reference evidence="7 8" key="1">
    <citation type="submission" date="2023-01" db="EMBL/GenBank/DDBJ databases">
        <title>Analysis of 21 Apiospora genomes using comparative genomics revels a genus with tremendous synthesis potential of carbohydrate active enzymes and secondary metabolites.</title>
        <authorList>
            <person name="Sorensen T."/>
        </authorList>
    </citation>
    <scope>NUCLEOTIDE SEQUENCE [LARGE SCALE GENOMIC DNA]</scope>
    <source>
        <strain evidence="7 8">CBS 135458</strain>
    </source>
</reference>
<gene>
    <name evidence="7" type="ORF">PG994_003892</name>
</gene>
<comment type="similarity">
    <text evidence="1">Belongs to the TfdA dioxygenase family.</text>
</comment>
<keyword evidence="3" id="KW-0223">Dioxygenase</keyword>
<evidence type="ECO:0000313" key="7">
    <source>
        <dbReference type="EMBL" id="KAK8076620.1"/>
    </source>
</evidence>
<dbReference type="Pfam" id="PF02668">
    <property type="entry name" value="TauD"/>
    <property type="match status" value="1"/>
</dbReference>
<dbReference type="PANTHER" id="PTHR43779:SF3">
    <property type="entry name" value="(3R)-3-[(CARBOXYMETHYL)AMINO]FATTY ACID OXYGENASE_DECARBOXYLASE"/>
    <property type="match status" value="1"/>
</dbReference>
<dbReference type="InterPro" id="IPR003819">
    <property type="entry name" value="TauD/TfdA-like"/>
</dbReference>
<sequence>MEAAESTSISGLKFQPLGAELGAVVTAGVDFTKPVPAETIAAIREGMARYGVLVFRQTGMDDAAHVAFASQFGDLEDHAPWIPPGQPYRLGPHTQLADIGNVENDGAIAAADSIRHYINAGNALFHVDCSYNPRRAGFSILRGHKLPPPGSGGSTLYADTRAAWRDLDEATKEQVKDLVLCHSLWYSRKLGAPDCKPLQGIDPMDHPMGRHMAAQLHEPSGRMNLYIAAHVHHVDGWSYEESRPLIDELLRHATQDKYVVQVDWENDGDVVMWDNTCVMHKGKKGAYIGKHVRDMRRATVYDNSSAAWGLNDRNSEESGMYSKSMKEKVTWCDGKRPGEANGESQQVSA</sequence>
<evidence type="ECO:0000256" key="2">
    <source>
        <dbReference type="ARBA" id="ARBA00022723"/>
    </source>
</evidence>
<dbReference type="InterPro" id="IPR051178">
    <property type="entry name" value="TfdA_dioxygenase"/>
</dbReference>
<evidence type="ECO:0000259" key="6">
    <source>
        <dbReference type="Pfam" id="PF02668"/>
    </source>
</evidence>
<dbReference type="RefSeq" id="XP_066719579.1">
    <property type="nucleotide sequence ID" value="XM_066855301.1"/>
</dbReference>
<accession>A0ABR1VZE3</accession>
<dbReference type="EMBL" id="JAQQWL010000004">
    <property type="protein sequence ID" value="KAK8076620.1"/>
    <property type="molecule type" value="Genomic_DNA"/>
</dbReference>
<name>A0ABR1VZE3_9PEZI</name>
<protein>
    <recommendedName>
        <fullName evidence="6">TauD/TfdA-like domain-containing protein</fullName>
    </recommendedName>
</protein>
<keyword evidence="5" id="KW-0408">Iron</keyword>
<keyword evidence="4" id="KW-0560">Oxidoreductase</keyword>
<evidence type="ECO:0000256" key="3">
    <source>
        <dbReference type="ARBA" id="ARBA00022964"/>
    </source>
</evidence>
<dbReference type="PANTHER" id="PTHR43779">
    <property type="entry name" value="DIOXYGENASE RV0097-RELATED"/>
    <property type="match status" value="1"/>
</dbReference>
<dbReference type="GeneID" id="92088364"/>
<organism evidence="7 8">
    <name type="scientific">Apiospora phragmitis</name>
    <dbReference type="NCBI Taxonomy" id="2905665"/>
    <lineage>
        <taxon>Eukaryota</taxon>
        <taxon>Fungi</taxon>
        <taxon>Dikarya</taxon>
        <taxon>Ascomycota</taxon>
        <taxon>Pezizomycotina</taxon>
        <taxon>Sordariomycetes</taxon>
        <taxon>Xylariomycetidae</taxon>
        <taxon>Amphisphaeriales</taxon>
        <taxon>Apiosporaceae</taxon>
        <taxon>Apiospora</taxon>
    </lineage>
</organism>
<evidence type="ECO:0000256" key="4">
    <source>
        <dbReference type="ARBA" id="ARBA00023002"/>
    </source>
</evidence>
<comment type="caution">
    <text evidence="7">The sequence shown here is derived from an EMBL/GenBank/DDBJ whole genome shotgun (WGS) entry which is preliminary data.</text>
</comment>